<keyword evidence="2" id="KW-0547">Nucleotide-binding</keyword>
<dbReference type="InterPro" id="IPR051396">
    <property type="entry name" value="Bact_Antivir_Def_Nuclease"/>
</dbReference>
<keyword evidence="2" id="KW-0067">ATP-binding</keyword>
<dbReference type="RefSeq" id="WP_118332479.1">
    <property type="nucleotide sequence ID" value="NZ_QSFZ01000001.1"/>
</dbReference>
<dbReference type="Gene3D" id="3.40.50.300">
    <property type="entry name" value="P-loop containing nucleotide triphosphate hydrolases"/>
    <property type="match status" value="1"/>
</dbReference>
<feature type="domain" description="Endonuclease GajA/Old nuclease/RecF-like AAA" evidence="1">
    <location>
        <begin position="12"/>
        <end position="371"/>
    </location>
</feature>
<dbReference type="PANTHER" id="PTHR43581:SF2">
    <property type="entry name" value="EXCINUCLEASE ATPASE SUBUNIT"/>
    <property type="match status" value="1"/>
</dbReference>
<dbReference type="SUPFAM" id="SSF52540">
    <property type="entry name" value="P-loop containing nucleoside triphosphate hydrolases"/>
    <property type="match status" value="1"/>
</dbReference>
<evidence type="ECO:0000259" key="1">
    <source>
        <dbReference type="Pfam" id="PF13175"/>
    </source>
</evidence>
<dbReference type="Pfam" id="PF13175">
    <property type="entry name" value="AAA_15"/>
    <property type="match status" value="1"/>
</dbReference>
<proteinExistence type="predicted"/>
<dbReference type="InterPro" id="IPR027417">
    <property type="entry name" value="P-loop_NTPase"/>
</dbReference>
<sequence>MNEITKEGCVEMKIQAVLIDGFKNISNVRILFDNITALVALNNFGKSNVLSGIDFGLDFIKASIEDKKDMMSNSNLIPINCSMIGKNYKYEMEVSTDIDGKEYIIQYGYEFEWKDNEDKKPRIVSEFLKAKLNEKGQKFTQLINRTADTAFYKSSETGRCSSKIKVEEAELVANKLRAYDELYYAKIITKLNGMKIYMENNLDAKSFYQPDPIIRKGFENEMINADNLPRVIYNLKKQNSDKFELLKNVYFQLFPDIENVIVRKFKLDATEGNQLPEDAPFIFTNSVYVLFVKEKNLANPVNFSMMSDGAKRVFMILTKIIVSSVSNISLIAIEEPENSVHPGLFQAYIQIISQLLDDCKVIITSHSPYIISYLNPSWIHVGMNRTAGVAEFFTFKKSGQKQLENDAAGFNMSMGDYLFSMLADTESNISDYLECDADE</sequence>
<dbReference type="GO" id="GO:0005524">
    <property type="term" value="F:ATP binding"/>
    <property type="evidence" value="ECO:0007669"/>
    <property type="project" value="UniProtKB-KW"/>
</dbReference>
<accession>A0A413U8I0</accession>
<dbReference type="EMBL" id="QSFZ01000001">
    <property type="protein sequence ID" value="RHA94671.1"/>
    <property type="molecule type" value="Genomic_DNA"/>
</dbReference>
<comment type="caution">
    <text evidence="2">The sequence shown here is derived from an EMBL/GenBank/DDBJ whole genome shotgun (WGS) entry which is preliminary data.</text>
</comment>
<evidence type="ECO:0000313" key="3">
    <source>
        <dbReference type="Proteomes" id="UP000286220"/>
    </source>
</evidence>
<evidence type="ECO:0000313" key="2">
    <source>
        <dbReference type="EMBL" id="RHA94671.1"/>
    </source>
</evidence>
<gene>
    <name evidence="2" type="ORF">DW912_00995</name>
</gene>
<dbReference type="PANTHER" id="PTHR43581">
    <property type="entry name" value="ATP/GTP PHOSPHATASE"/>
    <property type="match status" value="1"/>
</dbReference>
<dbReference type="InterPro" id="IPR041685">
    <property type="entry name" value="AAA_GajA/Old/RecF-like"/>
</dbReference>
<dbReference type="Proteomes" id="UP000286220">
    <property type="component" value="Unassembled WGS sequence"/>
</dbReference>
<protein>
    <submittedName>
        <fullName evidence="2">ATP-binding protein</fullName>
    </submittedName>
</protein>
<dbReference type="AlphaFoldDB" id="A0A413U8I0"/>
<reference evidence="2 3" key="1">
    <citation type="submission" date="2018-08" db="EMBL/GenBank/DDBJ databases">
        <title>A genome reference for cultivated species of the human gut microbiota.</title>
        <authorList>
            <person name="Zou Y."/>
            <person name="Xue W."/>
            <person name="Luo G."/>
        </authorList>
    </citation>
    <scope>NUCLEOTIDE SEQUENCE [LARGE SCALE GENOMIC DNA]</scope>
    <source>
        <strain evidence="2 3">AM42-17AT</strain>
    </source>
</reference>
<organism evidence="2 3">
    <name type="scientific">Agathobacter rectalis</name>
    <dbReference type="NCBI Taxonomy" id="39491"/>
    <lineage>
        <taxon>Bacteria</taxon>
        <taxon>Bacillati</taxon>
        <taxon>Bacillota</taxon>
        <taxon>Clostridia</taxon>
        <taxon>Lachnospirales</taxon>
        <taxon>Lachnospiraceae</taxon>
        <taxon>Agathobacter</taxon>
    </lineage>
</organism>
<name>A0A413U8I0_9FIRM</name>